<dbReference type="KEGG" id="amur:ADH66_13535"/>
<keyword evidence="4" id="KW-1185">Reference proteome</keyword>
<dbReference type="GO" id="GO:0005829">
    <property type="term" value="C:cytosol"/>
    <property type="evidence" value="ECO:0007669"/>
    <property type="project" value="TreeGrafter"/>
</dbReference>
<dbReference type="Gene3D" id="2.30.30.40">
    <property type="entry name" value="SH3 Domains"/>
    <property type="match status" value="1"/>
</dbReference>
<name>A0A1Z2XT09_9FIRM</name>
<dbReference type="Pfam" id="PF01584">
    <property type="entry name" value="CheW"/>
    <property type="match status" value="1"/>
</dbReference>
<dbReference type="GO" id="GO:0007165">
    <property type="term" value="P:signal transduction"/>
    <property type="evidence" value="ECO:0007669"/>
    <property type="project" value="InterPro"/>
</dbReference>
<dbReference type="Proteomes" id="UP000196710">
    <property type="component" value="Chromosome"/>
</dbReference>
<proteinExistence type="predicted"/>
<evidence type="ECO:0000313" key="4">
    <source>
        <dbReference type="Proteomes" id="UP000196710"/>
    </source>
</evidence>
<dbReference type="SMART" id="SM00260">
    <property type="entry name" value="CheW"/>
    <property type="match status" value="1"/>
</dbReference>
<dbReference type="InterPro" id="IPR036061">
    <property type="entry name" value="CheW-like_dom_sf"/>
</dbReference>
<dbReference type="SUPFAM" id="SSF50341">
    <property type="entry name" value="CheW-like"/>
    <property type="match status" value="1"/>
</dbReference>
<gene>
    <name evidence="2" type="ORF">ADH66_13535</name>
    <name evidence="3" type="ORF">I5Q82_03875</name>
</gene>
<organism evidence="3 5">
    <name type="scientific">Acutalibacter muris</name>
    <dbReference type="NCBI Taxonomy" id="1796620"/>
    <lineage>
        <taxon>Bacteria</taxon>
        <taxon>Bacillati</taxon>
        <taxon>Bacillota</taxon>
        <taxon>Clostridia</taxon>
        <taxon>Eubacteriales</taxon>
        <taxon>Acutalibacteraceae</taxon>
        <taxon>Acutalibacter</taxon>
    </lineage>
</organism>
<dbReference type="PANTHER" id="PTHR22617:SF23">
    <property type="entry name" value="CHEMOTAXIS PROTEIN CHEW"/>
    <property type="match status" value="1"/>
</dbReference>
<dbReference type="PANTHER" id="PTHR22617">
    <property type="entry name" value="CHEMOTAXIS SENSOR HISTIDINE KINASE-RELATED"/>
    <property type="match status" value="1"/>
</dbReference>
<dbReference type="Proteomes" id="UP000596035">
    <property type="component" value="Chromosome"/>
</dbReference>
<evidence type="ECO:0000313" key="3">
    <source>
        <dbReference type="EMBL" id="QQR30846.1"/>
    </source>
</evidence>
<dbReference type="InterPro" id="IPR039315">
    <property type="entry name" value="CheW"/>
</dbReference>
<sequence length="165" mass="18515">MENMTEMTTDAATLALGEDLVEVETDKYLIFLSGGIYYGVDTKYVKEMLTQWETSITWLPMLPPDIRGVMNLRGGIVPIVDFRLMTGCMPEDKFCTVILDMEGTQIGIMVDEVDQTIDIQKNHILPVPHQSDMTAQKMVTGMYSLPGGKKTLMVLDCTQLLYGHQ</sequence>
<dbReference type="Gene3D" id="2.40.50.180">
    <property type="entry name" value="CheA-289, Domain 4"/>
    <property type="match status" value="1"/>
</dbReference>
<reference evidence="2" key="1">
    <citation type="journal article" date="2017" name="Genome Announc.">
        <title>High-Quality Whole-Genome Sequences of the Oligo-Mouse-Microbiota Bacterial Community.</title>
        <authorList>
            <person name="Garzetti D."/>
            <person name="Brugiroux S."/>
            <person name="Bunk B."/>
            <person name="Pukall R."/>
            <person name="McCoy K.D."/>
            <person name="Macpherson A.J."/>
            <person name="Stecher B."/>
        </authorList>
    </citation>
    <scope>NUCLEOTIDE SEQUENCE</scope>
    <source>
        <strain evidence="2">KB18</strain>
    </source>
</reference>
<protein>
    <submittedName>
        <fullName evidence="3">Chemotaxis protein CheW</fullName>
    </submittedName>
</protein>
<dbReference type="PROSITE" id="PS50851">
    <property type="entry name" value="CHEW"/>
    <property type="match status" value="1"/>
</dbReference>
<dbReference type="AlphaFoldDB" id="A0A1Z2XT09"/>
<reference evidence="4" key="2">
    <citation type="submission" date="2017-05" db="EMBL/GenBank/DDBJ databases">
        <title>Improved OligoMM genomes.</title>
        <authorList>
            <person name="Garzetti D."/>
        </authorList>
    </citation>
    <scope>NUCLEOTIDE SEQUENCE [LARGE SCALE GENOMIC DNA]</scope>
    <source>
        <strain evidence="4">KB18</strain>
    </source>
</reference>
<evidence type="ECO:0000259" key="1">
    <source>
        <dbReference type="PROSITE" id="PS50851"/>
    </source>
</evidence>
<dbReference type="EMBL" id="CP021422">
    <property type="protein sequence ID" value="ASB41587.1"/>
    <property type="molecule type" value="Genomic_DNA"/>
</dbReference>
<dbReference type="RefSeq" id="WP_084384469.1">
    <property type="nucleotide sequence ID" value="NZ_CAPVCI010000003.1"/>
</dbReference>
<reference evidence="3 5" key="3">
    <citation type="submission" date="2020-11" db="EMBL/GenBank/DDBJ databases">
        <title>Closed and high quality bacterial genomes of the OMM12 community.</title>
        <authorList>
            <person name="Marbouty M."/>
            <person name="Lamy-Besnier Q."/>
            <person name="Debarbieux L."/>
            <person name="Koszul R."/>
        </authorList>
    </citation>
    <scope>NUCLEOTIDE SEQUENCE [LARGE SCALE GENOMIC DNA]</scope>
    <source>
        <strain evidence="3 5">KB18</strain>
    </source>
</reference>
<evidence type="ECO:0000313" key="5">
    <source>
        <dbReference type="Proteomes" id="UP000596035"/>
    </source>
</evidence>
<accession>A0A1Z2XT09</accession>
<feature type="domain" description="CheW-like" evidence="1">
    <location>
        <begin position="25"/>
        <end position="165"/>
    </location>
</feature>
<evidence type="ECO:0000313" key="2">
    <source>
        <dbReference type="EMBL" id="ASB41587.1"/>
    </source>
</evidence>
<dbReference type="EMBL" id="CP065321">
    <property type="protein sequence ID" value="QQR30846.1"/>
    <property type="molecule type" value="Genomic_DNA"/>
</dbReference>
<dbReference type="GO" id="GO:0006935">
    <property type="term" value="P:chemotaxis"/>
    <property type="evidence" value="ECO:0007669"/>
    <property type="project" value="InterPro"/>
</dbReference>
<dbReference type="InterPro" id="IPR002545">
    <property type="entry name" value="CheW-lke_dom"/>
</dbReference>